<proteinExistence type="predicted"/>
<evidence type="ECO:0000313" key="1">
    <source>
        <dbReference type="EMBL" id="KAF2821567.1"/>
    </source>
</evidence>
<protein>
    <submittedName>
        <fullName evidence="1">Uncharacterized protein</fullName>
    </submittedName>
</protein>
<keyword evidence="2" id="KW-1185">Reference proteome</keyword>
<name>A0A6A6ZMS8_9PLEO</name>
<gene>
    <name evidence="1" type="ORF">CC86DRAFT_386506</name>
</gene>
<reference evidence="1" key="1">
    <citation type="journal article" date="2020" name="Stud. Mycol.">
        <title>101 Dothideomycetes genomes: a test case for predicting lifestyles and emergence of pathogens.</title>
        <authorList>
            <person name="Haridas S."/>
            <person name="Albert R."/>
            <person name="Binder M."/>
            <person name="Bloem J."/>
            <person name="Labutti K."/>
            <person name="Salamov A."/>
            <person name="Andreopoulos B."/>
            <person name="Baker S."/>
            <person name="Barry K."/>
            <person name="Bills G."/>
            <person name="Bluhm B."/>
            <person name="Cannon C."/>
            <person name="Castanera R."/>
            <person name="Culley D."/>
            <person name="Daum C."/>
            <person name="Ezra D."/>
            <person name="Gonzalez J."/>
            <person name="Henrissat B."/>
            <person name="Kuo A."/>
            <person name="Liang C."/>
            <person name="Lipzen A."/>
            <person name="Lutzoni F."/>
            <person name="Magnuson J."/>
            <person name="Mondo S."/>
            <person name="Nolan M."/>
            <person name="Ohm R."/>
            <person name="Pangilinan J."/>
            <person name="Park H.-J."/>
            <person name="Ramirez L."/>
            <person name="Alfaro M."/>
            <person name="Sun H."/>
            <person name="Tritt A."/>
            <person name="Yoshinaga Y."/>
            <person name="Zwiers L.-H."/>
            <person name="Turgeon B."/>
            <person name="Goodwin S."/>
            <person name="Spatafora J."/>
            <person name="Crous P."/>
            <person name="Grigoriev I."/>
        </authorList>
    </citation>
    <scope>NUCLEOTIDE SEQUENCE</scope>
    <source>
        <strain evidence="1">CBS 113818</strain>
    </source>
</reference>
<dbReference type="AlphaFoldDB" id="A0A6A6ZMS8"/>
<dbReference type="EMBL" id="MU006237">
    <property type="protein sequence ID" value="KAF2821567.1"/>
    <property type="molecule type" value="Genomic_DNA"/>
</dbReference>
<organism evidence="1 2">
    <name type="scientific">Ophiobolus disseminans</name>
    <dbReference type="NCBI Taxonomy" id="1469910"/>
    <lineage>
        <taxon>Eukaryota</taxon>
        <taxon>Fungi</taxon>
        <taxon>Dikarya</taxon>
        <taxon>Ascomycota</taxon>
        <taxon>Pezizomycotina</taxon>
        <taxon>Dothideomycetes</taxon>
        <taxon>Pleosporomycetidae</taxon>
        <taxon>Pleosporales</taxon>
        <taxon>Pleosporineae</taxon>
        <taxon>Phaeosphaeriaceae</taxon>
        <taxon>Ophiobolus</taxon>
    </lineage>
</organism>
<sequence>MLQYDATRATEKPTFVKTHEDLLQSLLTGLKNDNGRTPSETSAIGFLAKETRRELISSEIYDLAAPSDNSMREKIHNQQEKDRPGLYMIARWLAEQDKILLNLASTAEFLVTGQPFEQYKQGLRELLVATTTQIQAQQSRMLKTSQELAEKVVADGSEFGHSQVDDIDEVEARSFAIPADTIDTDGADRKKAGMSLLCVLRSRRIRIKMPCLTRTSDPSTQVYLC</sequence>
<evidence type="ECO:0000313" key="2">
    <source>
        <dbReference type="Proteomes" id="UP000799424"/>
    </source>
</evidence>
<accession>A0A6A6ZMS8</accession>
<dbReference type="Proteomes" id="UP000799424">
    <property type="component" value="Unassembled WGS sequence"/>
</dbReference>